<dbReference type="RefSeq" id="WP_162664274.1">
    <property type="nucleotide sequence ID" value="NZ_CP048020.1"/>
</dbReference>
<sequence length="111" mass="12299">MKINWILVLISLGISAFICYGFFSGTGNMFLTVGGGVFLFVTLFGMFGISFGRGSANIKIFSSIFLVLVLVEHLIFVFSGFRQTAYIVITGVLFLLYLLIFYGIVKALKEE</sequence>
<dbReference type="AlphaFoldDB" id="A0A6P1Y4P7"/>
<reference evidence="2 3" key="1">
    <citation type="submission" date="2020-01" db="EMBL/GenBank/DDBJ databases">
        <title>Complete genome sequence of a human oral phylogroup 1 Treponema sp. strain ATCC 700766, originally isolated from periodontitis dental plaque.</title>
        <authorList>
            <person name="Chan Y."/>
            <person name="Huo Y.-B."/>
            <person name="Yu X.-L."/>
            <person name="Zeng H."/>
            <person name="Leung W.-K."/>
            <person name="Watt R.M."/>
        </authorList>
    </citation>
    <scope>NUCLEOTIDE SEQUENCE [LARGE SCALE GENOMIC DNA]</scope>
    <source>
        <strain evidence="2 3">OMZ 804</strain>
    </source>
</reference>
<accession>A0A6P1Y4P7</accession>
<dbReference type="KEGG" id="trz:GWP43_11540"/>
<dbReference type="Proteomes" id="UP000464374">
    <property type="component" value="Chromosome"/>
</dbReference>
<name>A0A6P1Y4P7_9SPIR</name>
<organism evidence="2 3">
    <name type="scientific">Treponema vincentii</name>
    <dbReference type="NCBI Taxonomy" id="69710"/>
    <lineage>
        <taxon>Bacteria</taxon>
        <taxon>Pseudomonadati</taxon>
        <taxon>Spirochaetota</taxon>
        <taxon>Spirochaetia</taxon>
        <taxon>Spirochaetales</taxon>
        <taxon>Treponemataceae</taxon>
        <taxon>Treponema</taxon>
    </lineage>
</organism>
<gene>
    <name evidence="2" type="ORF">GWP43_11540</name>
</gene>
<protein>
    <submittedName>
        <fullName evidence="2">Uncharacterized protein</fullName>
    </submittedName>
</protein>
<feature type="transmembrane region" description="Helical" evidence="1">
    <location>
        <begin position="29"/>
        <end position="48"/>
    </location>
</feature>
<evidence type="ECO:0000256" key="1">
    <source>
        <dbReference type="SAM" id="Phobius"/>
    </source>
</evidence>
<evidence type="ECO:0000313" key="2">
    <source>
        <dbReference type="EMBL" id="QHX43973.1"/>
    </source>
</evidence>
<feature type="transmembrane region" description="Helical" evidence="1">
    <location>
        <begin position="5"/>
        <end position="23"/>
    </location>
</feature>
<keyword evidence="1" id="KW-0812">Transmembrane</keyword>
<keyword evidence="1" id="KW-1133">Transmembrane helix</keyword>
<feature type="transmembrane region" description="Helical" evidence="1">
    <location>
        <begin position="85"/>
        <end position="105"/>
    </location>
</feature>
<feature type="transmembrane region" description="Helical" evidence="1">
    <location>
        <begin position="60"/>
        <end position="79"/>
    </location>
</feature>
<proteinExistence type="predicted"/>
<keyword evidence="1" id="KW-0472">Membrane</keyword>
<evidence type="ECO:0000313" key="3">
    <source>
        <dbReference type="Proteomes" id="UP000464374"/>
    </source>
</evidence>
<dbReference type="EMBL" id="CP048020">
    <property type="protein sequence ID" value="QHX43973.1"/>
    <property type="molecule type" value="Genomic_DNA"/>
</dbReference>